<protein>
    <recommendedName>
        <fullName evidence="4">MORN repeat-containing protein</fullName>
    </recommendedName>
</protein>
<keyword evidence="1" id="KW-0677">Repeat</keyword>
<dbReference type="Gene3D" id="2.20.110.10">
    <property type="entry name" value="Histone H3 K4-specific methyltransferase SET7/9 N-terminal domain"/>
    <property type="match status" value="1"/>
</dbReference>
<organism evidence="2 3">
    <name type="scientific">Stephania yunnanensis</name>
    <dbReference type="NCBI Taxonomy" id="152371"/>
    <lineage>
        <taxon>Eukaryota</taxon>
        <taxon>Viridiplantae</taxon>
        <taxon>Streptophyta</taxon>
        <taxon>Embryophyta</taxon>
        <taxon>Tracheophyta</taxon>
        <taxon>Spermatophyta</taxon>
        <taxon>Magnoliopsida</taxon>
        <taxon>Ranunculales</taxon>
        <taxon>Menispermaceae</taxon>
        <taxon>Menispermoideae</taxon>
        <taxon>Cissampelideae</taxon>
        <taxon>Stephania</taxon>
    </lineage>
</organism>
<dbReference type="Proteomes" id="UP001420932">
    <property type="component" value="Unassembled WGS sequence"/>
</dbReference>
<dbReference type="GO" id="GO:0005829">
    <property type="term" value="C:cytosol"/>
    <property type="evidence" value="ECO:0007669"/>
    <property type="project" value="TreeGrafter"/>
</dbReference>
<dbReference type="Pfam" id="PF02493">
    <property type="entry name" value="MORN"/>
    <property type="match status" value="3"/>
</dbReference>
<evidence type="ECO:0000256" key="1">
    <source>
        <dbReference type="ARBA" id="ARBA00022737"/>
    </source>
</evidence>
<evidence type="ECO:0008006" key="4">
    <source>
        <dbReference type="Google" id="ProtNLM"/>
    </source>
</evidence>
<sequence length="238" mass="25505">MGCDMAGSKLASSCYDARCGKGRTTLLSTTCEGTNSRSGPQIPPSNKLFVGLPRLGFTSCAPCKVQPYGCGVGFLSFKAFHISWLPKLCSVQGSAISSNLKALNWILQPLCMSAPVGLTDTVEPTFSCPGRTISLDIFAYTEKELTNGQASLSSSDIVGFIVGELLLPNGDLYSGSLLGNMPESSGKYIWSDGCIYEGEWRRGMRHGHGKTQWPSGAVYEGEFSGGYIHGTDAYRRLL</sequence>
<gene>
    <name evidence="2" type="ORF">Syun_026950</name>
</gene>
<dbReference type="AlphaFoldDB" id="A0AAP0HMA4"/>
<dbReference type="SUPFAM" id="SSF82185">
    <property type="entry name" value="Histone H3 K4-specific methyltransferase SET7/9 N-terminal domain"/>
    <property type="match status" value="1"/>
</dbReference>
<proteinExistence type="predicted"/>
<dbReference type="PANTHER" id="PTHR43215">
    <property type="entry name" value="RADIAL SPOKE HEAD 1 HOMOLOG"/>
    <property type="match status" value="1"/>
</dbReference>
<dbReference type="InterPro" id="IPR003409">
    <property type="entry name" value="MORN"/>
</dbReference>
<comment type="caution">
    <text evidence="2">The sequence shown here is derived from an EMBL/GenBank/DDBJ whole genome shotgun (WGS) entry which is preliminary data.</text>
</comment>
<dbReference type="SMART" id="SM00698">
    <property type="entry name" value="MORN"/>
    <property type="match status" value="3"/>
</dbReference>
<accession>A0AAP0HMA4</accession>
<evidence type="ECO:0000313" key="3">
    <source>
        <dbReference type="Proteomes" id="UP001420932"/>
    </source>
</evidence>
<name>A0AAP0HMA4_9MAGN</name>
<evidence type="ECO:0000313" key="2">
    <source>
        <dbReference type="EMBL" id="KAK9092039.1"/>
    </source>
</evidence>
<reference evidence="2 3" key="1">
    <citation type="submission" date="2024-01" db="EMBL/GenBank/DDBJ databases">
        <title>Genome assemblies of Stephania.</title>
        <authorList>
            <person name="Yang L."/>
        </authorList>
    </citation>
    <scope>NUCLEOTIDE SEQUENCE [LARGE SCALE GENOMIC DNA]</scope>
    <source>
        <strain evidence="2">YNDBR</strain>
        <tissue evidence="2">Leaf</tissue>
    </source>
</reference>
<dbReference type="PANTHER" id="PTHR43215:SF14">
    <property type="entry name" value="RADIAL SPOKE HEAD 1 HOMOLOG"/>
    <property type="match status" value="1"/>
</dbReference>
<keyword evidence="3" id="KW-1185">Reference proteome</keyword>
<dbReference type="GO" id="GO:0016020">
    <property type="term" value="C:membrane"/>
    <property type="evidence" value="ECO:0007669"/>
    <property type="project" value="UniProtKB-ARBA"/>
</dbReference>
<dbReference type="EMBL" id="JBBNAF010000012">
    <property type="protein sequence ID" value="KAK9092039.1"/>
    <property type="molecule type" value="Genomic_DNA"/>
</dbReference>